<dbReference type="AlphaFoldDB" id="A0A319EB32"/>
<sequence>MAYLKLPSPHSSNEETRHVSFRQLQLKCQTPAGKIKRLFGQIIRSTLQWVAGDRKTVMELSDDPWLNGSL</sequence>
<organism evidence="1 2">
    <name type="scientific">Aspergillus ellipticus CBS 707.79</name>
    <dbReference type="NCBI Taxonomy" id="1448320"/>
    <lineage>
        <taxon>Eukaryota</taxon>
        <taxon>Fungi</taxon>
        <taxon>Dikarya</taxon>
        <taxon>Ascomycota</taxon>
        <taxon>Pezizomycotina</taxon>
        <taxon>Eurotiomycetes</taxon>
        <taxon>Eurotiomycetidae</taxon>
        <taxon>Eurotiales</taxon>
        <taxon>Aspergillaceae</taxon>
        <taxon>Aspergillus</taxon>
        <taxon>Aspergillus subgen. Circumdati</taxon>
    </lineage>
</organism>
<accession>A0A319EB32</accession>
<reference evidence="1 2" key="1">
    <citation type="submission" date="2018-02" db="EMBL/GenBank/DDBJ databases">
        <title>The genomes of Aspergillus section Nigri reveals drivers in fungal speciation.</title>
        <authorList>
            <consortium name="DOE Joint Genome Institute"/>
            <person name="Vesth T.C."/>
            <person name="Nybo J."/>
            <person name="Theobald S."/>
            <person name="Brandl J."/>
            <person name="Frisvad J.C."/>
            <person name="Nielsen K.F."/>
            <person name="Lyhne E.K."/>
            <person name="Kogle M.E."/>
            <person name="Kuo A."/>
            <person name="Riley R."/>
            <person name="Clum A."/>
            <person name="Nolan M."/>
            <person name="Lipzen A."/>
            <person name="Salamov A."/>
            <person name="Henrissat B."/>
            <person name="Wiebenga A."/>
            <person name="De vries R.P."/>
            <person name="Grigoriev I.V."/>
            <person name="Mortensen U.H."/>
            <person name="Andersen M.R."/>
            <person name="Baker S.E."/>
        </authorList>
    </citation>
    <scope>NUCLEOTIDE SEQUENCE [LARGE SCALE GENOMIC DNA]</scope>
    <source>
        <strain evidence="1 2">CBS 707.79</strain>
    </source>
</reference>
<keyword evidence="2" id="KW-1185">Reference proteome</keyword>
<name>A0A319EB32_9EURO</name>
<gene>
    <name evidence="1" type="ORF">BO71DRAFT_403977</name>
</gene>
<dbReference type="VEuPathDB" id="FungiDB:BO71DRAFT_403977"/>
<protein>
    <submittedName>
        <fullName evidence="1">Uncharacterized protein</fullName>
    </submittedName>
</protein>
<evidence type="ECO:0000313" key="2">
    <source>
        <dbReference type="Proteomes" id="UP000247810"/>
    </source>
</evidence>
<evidence type="ECO:0000313" key="1">
    <source>
        <dbReference type="EMBL" id="PYH88302.1"/>
    </source>
</evidence>
<dbReference type="EMBL" id="KZ826106">
    <property type="protein sequence ID" value="PYH88302.1"/>
    <property type="molecule type" value="Genomic_DNA"/>
</dbReference>
<proteinExistence type="predicted"/>
<dbReference type="Proteomes" id="UP000247810">
    <property type="component" value="Unassembled WGS sequence"/>
</dbReference>